<evidence type="ECO:0000256" key="1">
    <source>
        <dbReference type="ARBA" id="ARBA00004370"/>
    </source>
</evidence>
<gene>
    <name evidence="4" type="ORF">C7447_101135</name>
</gene>
<dbReference type="GO" id="GO:0016020">
    <property type="term" value="C:membrane"/>
    <property type="evidence" value="ECO:0007669"/>
    <property type="project" value="UniProtKB-SubCell"/>
</dbReference>
<evidence type="ECO:0000313" key="5">
    <source>
        <dbReference type="Proteomes" id="UP000323136"/>
    </source>
</evidence>
<dbReference type="RefSeq" id="WP_148868255.1">
    <property type="nucleotide sequence ID" value="NZ_VNIA01000001.1"/>
</dbReference>
<accession>A0A5S5DUP1</accession>
<dbReference type="PROSITE" id="PS51257">
    <property type="entry name" value="PROKAR_LIPOPROTEIN"/>
    <property type="match status" value="1"/>
</dbReference>
<dbReference type="InterPro" id="IPR012338">
    <property type="entry name" value="Beta-lactam/transpept-like"/>
</dbReference>
<dbReference type="OrthoDB" id="9793489at2"/>
<feature type="domain" description="Beta-lactamase-related" evidence="3">
    <location>
        <begin position="28"/>
        <end position="330"/>
    </location>
</feature>
<comment type="caution">
    <text evidence="4">The sequence shown here is derived from an EMBL/GenBank/DDBJ whole genome shotgun (WGS) entry which is preliminary data.</text>
</comment>
<dbReference type="AlphaFoldDB" id="A0A5S5DUP1"/>
<proteinExistence type="predicted"/>
<reference evidence="4 5" key="1">
    <citation type="submission" date="2019-07" db="EMBL/GenBank/DDBJ databases">
        <title>Genomic Encyclopedia of Type Strains, Phase IV (KMG-IV): sequencing the most valuable type-strain genomes for metagenomic binning, comparative biology and taxonomic classification.</title>
        <authorList>
            <person name="Goeker M."/>
        </authorList>
    </citation>
    <scope>NUCLEOTIDE SEQUENCE [LARGE SCALE GENOMIC DNA]</scope>
    <source>
        <strain evidence="4 5">DSM 18961</strain>
    </source>
</reference>
<dbReference type="SUPFAM" id="SSF56601">
    <property type="entry name" value="beta-lactamase/transpeptidase-like"/>
    <property type="match status" value="1"/>
</dbReference>
<dbReference type="Pfam" id="PF00144">
    <property type="entry name" value="Beta-lactamase"/>
    <property type="match status" value="1"/>
</dbReference>
<sequence>MKKLLYLLIMVNSLTISCQHSTIDEYVQQEYNKGQLNGNVLVVKSDTIIYEKSFGIAHPETKEHLTAAHRFNIGSIYKEFPAVAVMQLFEKGSLKTDDEISNYLDNLPTWASLITIQQLFKYTSGLPKVSWEHYVDNQIPITEELLLKDLKKVEELTFKPGTDYLYSNYNPLLLTLIVEKVTGQSFEDYVQQHIFKPAKMTDSYFGKAMPYKNEVLPAIAFDKDYNFDPFTNKEAKFLMLFTAKDLYQWLYHLHSYQLLSKASIKFLSEREGSQSPLGILEWKDDVLEVHHHHGEQGNYESVIRYYPKDDLYIVILKNQKYFNVMDMADEIHDIVTNTKN</sequence>
<dbReference type="InterPro" id="IPR050491">
    <property type="entry name" value="AmpC-like"/>
</dbReference>
<name>A0A5S5DUP1_9FLAO</name>
<organism evidence="4 5">
    <name type="scientific">Tenacibaculum adriaticum</name>
    <dbReference type="NCBI Taxonomy" id="413713"/>
    <lineage>
        <taxon>Bacteria</taxon>
        <taxon>Pseudomonadati</taxon>
        <taxon>Bacteroidota</taxon>
        <taxon>Flavobacteriia</taxon>
        <taxon>Flavobacteriales</taxon>
        <taxon>Flavobacteriaceae</taxon>
        <taxon>Tenacibaculum</taxon>
    </lineage>
</organism>
<dbReference type="PANTHER" id="PTHR46825:SF11">
    <property type="entry name" value="PENICILLIN-BINDING PROTEIN 4"/>
    <property type="match status" value="1"/>
</dbReference>
<evidence type="ECO:0000259" key="3">
    <source>
        <dbReference type="Pfam" id="PF00144"/>
    </source>
</evidence>
<dbReference type="EMBL" id="VNIA01000001">
    <property type="protein sequence ID" value="TYP99535.1"/>
    <property type="molecule type" value="Genomic_DNA"/>
</dbReference>
<dbReference type="Proteomes" id="UP000323136">
    <property type="component" value="Unassembled WGS sequence"/>
</dbReference>
<evidence type="ECO:0000313" key="4">
    <source>
        <dbReference type="EMBL" id="TYP99535.1"/>
    </source>
</evidence>
<dbReference type="InterPro" id="IPR001466">
    <property type="entry name" value="Beta-lactam-related"/>
</dbReference>
<protein>
    <submittedName>
        <fullName evidence="4">CubicO group peptidase (Beta-lactamase class C family)</fullName>
    </submittedName>
</protein>
<dbReference type="Gene3D" id="3.40.710.10">
    <property type="entry name" value="DD-peptidase/beta-lactamase superfamily"/>
    <property type="match status" value="1"/>
</dbReference>
<dbReference type="PANTHER" id="PTHR46825">
    <property type="entry name" value="D-ALANYL-D-ALANINE-CARBOXYPEPTIDASE/ENDOPEPTIDASE AMPH"/>
    <property type="match status" value="1"/>
</dbReference>
<keyword evidence="2" id="KW-0472">Membrane</keyword>
<comment type="subcellular location">
    <subcellularLocation>
        <location evidence="1">Membrane</location>
    </subcellularLocation>
</comment>
<keyword evidence="5" id="KW-1185">Reference proteome</keyword>
<evidence type="ECO:0000256" key="2">
    <source>
        <dbReference type="ARBA" id="ARBA00023136"/>
    </source>
</evidence>